<gene>
    <name evidence="2" type="ORF">SBAD_LOCUS4025</name>
</gene>
<dbReference type="EMBL" id="UZAM01008076">
    <property type="protein sequence ID" value="VDP03110.1"/>
    <property type="molecule type" value="Genomic_DNA"/>
</dbReference>
<accession>A0A183IK79</accession>
<dbReference type="PROSITE" id="PS50878">
    <property type="entry name" value="RT_POL"/>
    <property type="match status" value="1"/>
</dbReference>
<evidence type="ECO:0000313" key="2">
    <source>
        <dbReference type="EMBL" id="VDP03110.1"/>
    </source>
</evidence>
<evidence type="ECO:0000313" key="3">
    <source>
        <dbReference type="Proteomes" id="UP000270296"/>
    </source>
</evidence>
<dbReference type="AlphaFoldDB" id="A0A183IK79"/>
<dbReference type="WBParaSite" id="SBAD_0000420601-mRNA-1">
    <property type="protein sequence ID" value="SBAD_0000420601-mRNA-1"/>
    <property type="gene ID" value="SBAD_0000420601"/>
</dbReference>
<reference evidence="4" key="1">
    <citation type="submission" date="2016-06" db="UniProtKB">
        <authorList>
            <consortium name="WormBaseParasite"/>
        </authorList>
    </citation>
    <scope>IDENTIFICATION</scope>
</reference>
<feature type="domain" description="Reverse transcriptase" evidence="1">
    <location>
        <begin position="1"/>
        <end position="269"/>
    </location>
</feature>
<name>A0A183IK79_9BILA</name>
<reference evidence="2 3" key="2">
    <citation type="submission" date="2018-11" db="EMBL/GenBank/DDBJ databases">
        <authorList>
            <consortium name="Pathogen Informatics"/>
        </authorList>
    </citation>
    <scope>NUCLEOTIDE SEQUENCE [LARGE SCALE GENOMIC DNA]</scope>
</reference>
<dbReference type="OrthoDB" id="410381at2759"/>
<evidence type="ECO:0000313" key="4">
    <source>
        <dbReference type="WBParaSite" id="SBAD_0000420601-mRNA-1"/>
    </source>
</evidence>
<protein>
    <submittedName>
        <fullName evidence="4">Reverse transcriptase domain-containing protein</fullName>
    </submittedName>
</protein>
<proteinExistence type="predicted"/>
<dbReference type="PANTHER" id="PTHR47027">
    <property type="entry name" value="REVERSE TRANSCRIPTASE DOMAIN-CONTAINING PROTEIN"/>
    <property type="match status" value="1"/>
</dbReference>
<sequence>MGTPPLPAPSPDEKRGRLETVASFRKTPSLATPGIDAIQNYTGSVVARVTKGRAGCGRTEADCEKSAIRTCSLPSARGGVAAQRRLTKTDATTTKIKLSNGVIVEKSWEYAQPVYMCFVDREKAYDRIPRHSLWTCLRAYGIDDKLLGAIQSLYSDSRCCVSVNGVKSKPFNVRTGHRQGCVLSPILFVLYMSRIARHCQGDEGIASSETDLQCSLERLAAECVVTGMRVNAYKMNGLVLSRFPARCCIQINGEAVEQVEKFKYLGSVFTSDGKLEEEIDLRIRVGSGVLRELARTTVTKAELSLETELSIFKSIFIAILT</sequence>
<dbReference type="PANTHER" id="PTHR47027:SF30">
    <property type="entry name" value="THAP-TYPE DOMAIN-CONTAINING PROTEIN"/>
    <property type="match status" value="1"/>
</dbReference>
<dbReference type="Proteomes" id="UP000270296">
    <property type="component" value="Unassembled WGS sequence"/>
</dbReference>
<dbReference type="InterPro" id="IPR000477">
    <property type="entry name" value="RT_dom"/>
</dbReference>
<organism evidence="4">
    <name type="scientific">Soboliphyme baturini</name>
    <dbReference type="NCBI Taxonomy" id="241478"/>
    <lineage>
        <taxon>Eukaryota</taxon>
        <taxon>Metazoa</taxon>
        <taxon>Ecdysozoa</taxon>
        <taxon>Nematoda</taxon>
        <taxon>Enoplea</taxon>
        <taxon>Dorylaimia</taxon>
        <taxon>Dioctophymatida</taxon>
        <taxon>Dioctophymatoidea</taxon>
        <taxon>Soboliphymatidae</taxon>
        <taxon>Soboliphyme</taxon>
    </lineage>
</organism>
<keyword evidence="3" id="KW-1185">Reference proteome</keyword>
<evidence type="ECO:0000259" key="1">
    <source>
        <dbReference type="PROSITE" id="PS50878"/>
    </source>
</evidence>
<dbReference type="Pfam" id="PF00078">
    <property type="entry name" value="RVT_1"/>
    <property type="match status" value="1"/>
</dbReference>